<dbReference type="Pfam" id="PF11001">
    <property type="entry name" value="AFUB_07903_YDR124W_hel"/>
    <property type="match status" value="1"/>
</dbReference>
<dbReference type="InterPro" id="IPR047092">
    <property type="entry name" value="AFUB_07903/YDR124W-like_hel"/>
</dbReference>
<proteinExistence type="predicted"/>
<evidence type="ECO:0000313" key="3">
    <source>
        <dbReference type="EMBL" id="TRX94777.1"/>
    </source>
</evidence>
<organism evidence="3 4">
    <name type="scientific">Xylaria flabelliformis</name>
    <dbReference type="NCBI Taxonomy" id="2512241"/>
    <lineage>
        <taxon>Eukaryota</taxon>
        <taxon>Fungi</taxon>
        <taxon>Dikarya</taxon>
        <taxon>Ascomycota</taxon>
        <taxon>Pezizomycotina</taxon>
        <taxon>Sordariomycetes</taxon>
        <taxon>Xylariomycetidae</taxon>
        <taxon>Xylariales</taxon>
        <taxon>Xylariaceae</taxon>
        <taxon>Xylaria</taxon>
    </lineage>
</organism>
<dbReference type="EMBL" id="VFLP01000019">
    <property type="protein sequence ID" value="TRX94777.1"/>
    <property type="molecule type" value="Genomic_DNA"/>
</dbReference>
<dbReference type="STRING" id="2512241.A0A553I3J6"/>
<feature type="region of interest" description="Disordered" evidence="1">
    <location>
        <begin position="149"/>
        <end position="173"/>
    </location>
</feature>
<protein>
    <recommendedName>
        <fullName evidence="2">Subtelomeric hrmA-associated cluster protein AFUB-079030/YDR124W-like helical bundle domain-containing protein</fullName>
    </recommendedName>
</protein>
<dbReference type="OrthoDB" id="5338458at2759"/>
<sequence length="574" mass="64308">MVNDIHPRSQYSSRPAFWHPGRIGAECSLEDGRFADSPETINRALTEVCGIPGRTFFVAAEDNGRLTCFTTPFGSSQLDHGVFFDKEAFMNEVYRVQQVPANNQTIDQSELGFSPGMMSISVPETSRTRARDRRQYSKTLVEGYDAVARRSKKRPRAASRQRGISSTRQDKMPMAAMEPKKGIRIGDSDAVYAFYDHRLRCCQQNACKIIAKAWVKAVAPKKQSIHPYTGGLRTRPDWWPEKYYIMEKDTWEDIRHKEPDHLNKDERVYLLCHILRMLVEPMKSRHPALQKVDLNLKILEAVSYDALSPWFNDKDAPGNAEKKLLLKEIFRVARQEANFKDGGLDGNTEVFVQAISSDEASKDEDSEDEEAFGQILTPASSVEPSEVQMVMPQVQVHEHGETFAGNGFAENVPIRTPHYTNPGFEPELPERPGYLEAPSMANHTQNYNHSHLGLPEMYPSPQESGRRSSVFNSPTTPVMYSPWQSSNPPSNAPIYGFQSHPHCVQAFGGQMAQEQSYAASSLDGLPRPGAEAHHGDIFASRNVGQGPLHHQSGYQNFVTDNVKAEGGDPPSLSQ</sequence>
<dbReference type="Proteomes" id="UP000319160">
    <property type="component" value="Unassembled WGS sequence"/>
</dbReference>
<keyword evidence="4" id="KW-1185">Reference proteome</keyword>
<evidence type="ECO:0000313" key="4">
    <source>
        <dbReference type="Proteomes" id="UP000319160"/>
    </source>
</evidence>
<feature type="compositionally biased region" description="Polar residues" evidence="1">
    <location>
        <begin position="461"/>
        <end position="473"/>
    </location>
</feature>
<comment type="caution">
    <text evidence="3">The sequence shown here is derived from an EMBL/GenBank/DDBJ whole genome shotgun (WGS) entry which is preliminary data.</text>
</comment>
<feature type="region of interest" description="Disordered" evidence="1">
    <location>
        <begin position="435"/>
        <end position="473"/>
    </location>
</feature>
<feature type="compositionally biased region" description="Basic residues" evidence="1">
    <location>
        <begin position="149"/>
        <end position="159"/>
    </location>
</feature>
<name>A0A553I3J6_9PEZI</name>
<dbReference type="PANTHER" id="PTHR36102:SF1">
    <property type="entry name" value="YDR124W-LIKE HELICAL BUNDLE DOMAIN-CONTAINING PROTEIN"/>
    <property type="match status" value="1"/>
</dbReference>
<dbReference type="InterPro" id="IPR021264">
    <property type="entry name" value="AFUB_079030/YDR124W-like"/>
</dbReference>
<feature type="domain" description="Subtelomeric hrmA-associated cluster protein AFUB-079030/YDR124W-like helical bundle" evidence="2">
    <location>
        <begin position="184"/>
        <end position="334"/>
    </location>
</feature>
<evidence type="ECO:0000259" key="2">
    <source>
        <dbReference type="Pfam" id="PF11001"/>
    </source>
</evidence>
<gene>
    <name evidence="3" type="ORF">FHL15_004238</name>
</gene>
<accession>A0A553I3J6</accession>
<reference evidence="4" key="1">
    <citation type="submission" date="2019-06" db="EMBL/GenBank/DDBJ databases">
        <title>Draft genome sequence of the griseofulvin-producing fungus Xylaria cubensis strain G536.</title>
        <authorList>
            <person name="Mead M.E."/>
            <person name="Raja H.A."/>
            <person name="Steenwyk J.L."/>
            <person name="Knowles S.L."/>
            <person name="Oberlies N.H."/>
            <person name="Rokas A."/>
        </authorList>
    </citation>
    <scope>NUCLEOTIDE SEQUENCE [LARGE SCALE GENOMIC DNA]</scope>
    <source>
        <strain evidence="4">G536</strain>
    </source>
</reference>
<dbReference type="PANTHER" id="PTHR36102">
    <property type="entry name" value="CHROMOSOME 10, WHOLE GENOME SHOTGUN SEQUENCE"/>
    <property type="match status" value="1"/>
</dbReference>
<dbReference type="AlphaFoldDB" id="A0A553I3J6"/>
<evidence type="ECO:0000256" key="1">
    <source>
        <dbReference type="SAM" id="MobiDB-lite"/>
    </source>
</evidence>